<proteinExistence type="predicted"/>
<reference evidence="6 7" key="1">
    <citation type="submission" date="2017-02" db="EMBL/GenBank/DDBJ databases">
        <title>Genome sequence of the nitrite-oxidizing bacterium Nitrobacter vulgaris strain Ab1.</title>
        <authorList>
            <person name="Mellbye B.L."/>
            <person name="Davis E.W."/>
            <person name="Spieck E."/>
            <person name="Chang J.H."/>
            <person name="Bottomley P.J."/>
            <person name="Sayavedra-Soto L.A."/>
        </authorList>
    </citation>
    <scope>NUCLEOTIDE SEQUENCE [LARGE SCALE GENOMIC DNA]</scope>
    <source>
        <strain evidence="6 7">Ab1</strain>
    </source>
</reference>
<feature type="transmembrane region" description="Helical" evidence="5">
    <location>
        <begin position="35"/>
        <end position="54"/>
    </location>
</feature>
<evidence type="ECO:0000256" key="1">
    <source>
        <dbReference type="ARBA" id="ARBA00004141"/>
    </source>
</evidence>
<dbReference type="AlphaFoldDB" id="A0A1V4HVK7"/>
<keyword evidence="7" id="KW-1185">Reference proteome</keyword>
<evidence type="ECO:0000256" key="3">
    <source>
        <dbReference type="ARBA" id="ARBA00022989"/>
    </source>
</evidence>
<evidence type="ECO:0000313" key="6">
    <source>
        <dbReference type="EMBL" id="OPH81954.1"/>
    </source>
</evidence>
<evidence type="ECO:0008006" key="8">
    <source>
        <dbReference type="Google" id="ProtNLM"/>
    </source>
</evidence>
<feature type="transmembrane region" description="Helical" evidence="5">
    <location>
        <begin position="6"/>
        <end position="23"/>
    </location>
</feature>
<evidence type="ECO:0000256" key="4">
    <source>
        <dbReference type="ARBA" id="ARBA00023136"/>
    </source>
</evidence>
<comment type="subcellular location">
    <subcellularLocation>
        <location evidence="1">Membrane</location>
        <topology evidence="1">Multi-pass membrane protein</topology>
    </subcellularLocation>
</comment>
<feature type="transmembrane region" description="Helical" evidence="5">
    <location>
        <begin position="60"/>
        <end position="79"/>
    </location>
</feature>
<keyword evidence="3 5" id="KW-1133">Transmembrane helix</keyword>
<evidence type="ECO:0000313" key="7">
    <source>
        <dbReference type="Proteomes" id="UP000189940"/>
    </source>
</evidence>
<dbReference type="NCBIfam" id="NF037968">
    <property type="entry name" value="SemiSWEET_2"/>
    <property type="match status" value="1"/>
</dbReference>
<gene>
    <name evidence="6" type="ORF">B2M20_14385</name>
</gene>
<dbReference type="OrthoDB" id="9814012at2"/>
<dbReference type="Pfam" id="PF04193">
    <property type="entry name" value="PQ-loop"/>
    <property type="match status" value="1"/>
</dbReference>
<evidence type="ECO:0000256" key="2">
    <source>
        <dbReference type="ARBA" id="ARBA00022692"/>
    </source>
</evidence>
<dbReference type="EMBL" id="MWPQ01000051">
    <property type="protein sequence ID" value="OPH81954.1"/>
    <property type="molecule type" value="Genomic_DNA"/>
</dbReference>
<dbReference type="InterPro" id="IPR047662">
    <property type="entry name" value="SemiSWEET"/>
</dbReference>
<dbReference type="Gene3D" id="1.20.1280.290">
    <property type="match status" value="1"/>
</dbReference>
<dbReference type="STRING" id="29421.B2M20_14385"/>
<keyword evidence="2 5" id="KW-0812">Transmembrane</keyword>
<name>A0A1V4HVK7_NITVU</name>
<dbReference type="GO" id="GO:0016020">
    <property type="term" value="C:membrane"/>
    <property type="evidence" value="ECO:0007669"/>
    <property type="project" value="UniProtKB-SubCell"/>
</dbReference>
<dbReference type="Proteomes" id="UP000189940">
    <property type="component" value="Unassembled WGS sequence"/>
</dbReference>
<protein>
    <recommendedName>
        <fullName evidence="8">Glutathione synthetase</fullName>
    </recommendedName>
</protein>
<organism evidence="6 7">
    <name type="scientific">Nitrobacter vulgaris</name>
    <dbReference type="NCBI Taxonomy" id="29421"/>
    <lineage>
        <taxon>Bacteria</taxon>
        <taxon>Pseudomonadati</taxon>
        <taxon>Pseudomonadota</taxon>
        <taxon>Alphaproteobacteria</taxon>
        <taxon>Hyphomicrobiales</taxon>
        <taxon>Nitrobacteraceae</taxon>
        <taxon>Nitrobacter</taxon>
    </lineage>
</organism>
<accession>A0A1V4HVK7</accession>
<keyword evidence="4 5" id="KW-0472">Membrane</keyword>
<evidence type="ECO:0000256" key="5">
    <source>
        <dbReference type="SAM" id="Phobius"/>
    </source>
</evidence>
<sequence length="88" mass="9669">MDTTTLVGFFAAFCTSISYFPQLKKCWQTGKAGDLSLLMFSILTTGVGAWVLYGVLKHDVVIVIANAVSFCCLSGILWFKLREKLDPA</sequence>
<comment type="caution">
    <text evidence="6">The sequence shown here is derived from an EMBL/GenBank/DDBJ whole genome shotgun (WGS) entry which is preliminary data.</text>
</comment>
<dbReference type="InterPro" id="IPR006603">
    <property type="entry name" value="PQ-loop_rpt"/>
</dbReference>
<dbReference type="RefSeq" id="WP_079447738.1">
    <property type="nucleotide sequence ID" value="NZ_MWPQ01000051.1"/>
</dbReference>
<dbReference type="GO" id="GO:0051119">
    <property type="term" value="F:sugar transmembrane transporter activity"/>
    <property type="evidence" value="ECO:0007669"/>
    <property type="project" value="InterPro"/>
</dbReference>